<evidence type="ECO:0000313" key="3">
    <source>
        <dbReference type="Proteomes" id="UP000538196"/>
    </source>
</evidence>
<feature type="transmembrane region" description="Helical" evidence="1">
    <location>
        <begin position="68"/>
        <end position="89"/>
    </location>
</feature>
<dbReference type="RefSeq" id="WP_021764083.1">
    <property type="nucleotide sequence ID" value="NZ_JACHVP010000003.1"/>
</dbReference>
<accession>A0A7W4UY69</accession>
<proteinExistence type="predicted"/>
<gene>
    <name evidence="2" type="ORF">FHX33_003122</name>
</gene>
<feature type="transmembrane region" description="Helical" evidence="1">
    <location>
        <begin position="27"/>
        <end position="48"/>
    </location>
</feature>
<feature type="transmembrane region" description="Helical" evidence="1">
    <location>
        <begin position="101"/>
        <end position="120"/>
    </location>
</feature>
<dbReference type="Proteomes" id="UP000538196">
    <property type="component" value="Unassembled WGS sequence"/>
</dbReference>
<feature type="transmembrane region" description="Helical" evidence="1">
    <location>
        <begin position="174"/>
        <end position="196"/>
    </location>
</feature>
<keyword evidence="1" id="KW-1133">Transmembrane helix</keyword>
<reference evidence="2 3" key="1">
    <citation type="submission" date="2020-08" db="EMBL/GenBank/DDBJ databases">
        <title>Sequencing the genomes of 1000 actinobacteria strains.</title>
        <authorList>
            <person name="Klenk H.-P."/>
        </authorList>
    </citation>
    <scope>NUCLEOTIDE SEQUENCE [LARGE SCALE GENOMIC DNA]</scope>
    <source>
        <strain evidence="2 3">DSM 20146</strain>
    </source>
</reference>
<evidence type="ECO:0000256" key="1">
    <source>
        <dbReference type="SAM" id="Phobius"/>
    </source>
</evidence>
<feature type="transmembrane region" description="Helical" evidence="1">
    <location>
        <begin position="202"/>
        <end position="222"/>
    </location>
</feature>
<protein>
    <submittedName>
        <fullName evidence="2">Heme A synthase</fullName>
    </submittedName>
</protein>
<keyword evidence="1" id="KW-0812">Transmembrane</keyword>
<comment type="caution">
    <text evidence="2">The sequence shown here is derived from an EMBL/GenBank/DDBJ whole genome shotgun (WGS) entry which is preliminary data.</text>
</comment>
<dbReference type="EMBL" id="JACHVP010000003">
    <property type="protein sequence ID" value="MBB2968352.1"/>
    <property type="molecule type" value="Genomic_DNA"/>
</dbReference>
<evidence type="ECO:0000313" key="2">
    <source>
        <dbReference type="EMBL" id="MBB2968352.1"/>
    </source>
</evidence>
<dbReference type="Pfam" id="PF06197">
    <property type="entry name" value="DUF998"/>
    <property type="match status" value="1"/>
</dbReference>
<feature type="transmembrane region" description="Helical" evidence="1">
    <location>
        <begin position="140"/>
        <end position="162"/>
    </location>
</feature>
<name>A0A7W4UY69_LEIAQ</name>
<sequence>MQRFLRIVRQPFAVPPLARGWERAVPILLAIGTVAVLGGLTIIWAARLTVDRPVYVSELGAEGAPTAGMFRVALLLVAAGGFSIALASGHVRSRIRPLDRWAPALSLGFAALCFVVASQVTCTANCPVPIADPRSTAQDLTHTVSAVLGFVAACYAMLQVAFAARLPRVARFSLASCVAVAVITIVGGMLAIVHVATDVGAWLELIGTTVAIAWIAVFALALSRGSRPAREQGQAQVRVRVR</sequence>
<keyword evidence="3" id="KW-1185">Reference proteome</keyword>
<keyword evidence="1" id="KW-0472">Membrane</keyword>
<dbReference type="AlphaFoldDB" id="A0A7W4UY69"/>
<dbReference type="InterPro" id="IPR009339">
    <property type="entry name" value="DUF998"/>
</dbReference>
<organism evidence="2 3">
    <name type="scientific">Leifsonia aquatica</name>
    <name type="common">Corynebacterium aquaticum</name>
    <dbReference type="NCBI Taxonomy" id="144185"/>
    <lineage>
        <taxon>Bacteria</taxon>
        <taxon>Bacillati</taxon>
        <taxon>Actinomycetota</taxon>
        <taxon>Actinomycetes</taxon>
        <taxon>Micrococcales</taxon>
        <taxon>Microbacteriaceae</taxon>
        <taxon>Leifsonia</taxon>
    </lineage>
</organism>